<evidence type="ECO:0000259" key="1">
    <source>
        <dbReference type="PROSITE" id="PS51787"/>
    </source>
</evidence>
<proteinExistence type="predicted"/>
<feature type="domain" description="Lon N-terminal" evidence="1">
    <location>
        <begin position="1"/>
        <end position="200"/>
    </location>
</feature>
<name>A0A7I9VD16_9ACTN</name>
<dbReference type="PANTHER" id="PTHR46732:SF8">
    <property type="entry name" value="ATP-DEPENDENT PROTEASE LA (LON) DOMAIN PROTEIN"/>
    <property type="match status" value="1"/>
</dbReference>
<gene>
    <name evidence="2" type="ORF">nbrc107696_34970</name>
</gene>
<dbReference type="EMBL" id="BJOV01000005">
    <property type="protein sequence ID" value="GEE03051.1"/>
    <property type="molecule type" value="Genomic_DNA"/>
</dbReference>
<dbReference type="OrthoDB" id="25394at2"/>
<dbReference type="InterPro" id="IPR003111">
    <property type="entry name" value="Lon_prtase_N"/>
</dbReference>
<protein>
    <recommendedName>
        <fullName evidence="1">Lon N-terminal domain-containing protein</fullName>
    </recommendedName>
</protein>
<dbReference type="PROSITE" id="PS51787">
    <property type="entry name" value="LON_N"/>
    <property type="match status" value="1"/>
</dbReference>
<sequence>MTPMFPLGSVLLPGETLPLRIFEPRYAAMFDELLAGDRTFGVVLIERGSEVGGGDDRDSVGTLAHVQAWAETGHGRYSVNCMGTRRIVVDHWLTDDPYPRAVTRELPDEPGGDPDWPSLLGKRAQLQLLCGQGGRRDQQLRWIASQLAEPVDYAGPDREEASWRAASDLPLGAADRRKALAAPDPAARVDVLVSAVDDLIAALRFRLQA</sequence>
<dbReference type="InterPro" id="IPR046336">
    <property type="entry name" value="Lon_prtase_N_sf"/>
</dbReference>
<organism evidence="2 3">
    <name type="scientific">Gordonia spumicola</name>
    <dbReference type="NCBI Taxonomy" id="589161"/>
    <lineage>
        <taxon>Bacteria</taxon>
        <taxon>Bacillati</taxon>
        <taxon>Actinomycetota</taxon>
        <taxon>Actinomycetes</taxon>
        <taxon>Mycobacteriales</taxon>
        <taxon>Gordoniaceae</taxon>
        <taxon>Gordonia</taxon>
    </lineage>
</organism>
<reference evidence="3" key="1">
    <citation type="submission" date="2019-06" db="EMBL/GenBank/DDBJ databases">
        <title>Gordonia isolated from sludge of a wastewater treatment plant.</title>
        <authorList>
            <person name="Tamura T."/>
            <person name="Aoyama K."/>
            <person name="Kang Y."/>
            <person name="Saito S."/>
            <person name="Akiyama N."/>
            <person name="Yazawa K."/>
            <person name="Gonoi T."/>
            <person name="Mikami Y."/>
        </authorList>
    </citation>
    <scope>NUCLEOTIDE SEQUENCE [LARGE SCALE GENOMIC DNA]</scope>
    <source>
        <strain evidence="3">NBRC 107696</strain>
    </source>
</reference>
<dbReference type="AlphaFoldDB" id="A0A7I9VD16"/>
<dbReference type="Proteomes" id="UP000444960">
    <property type="component" value="Unassembled WGS sequence"/>
</dbReference>
<evidence type="ECO:0000313" key="3">
    <source>
        <dbReference type="Proteomes" id="UP000444960"/>
    </source>
</evidence>
<keyword evidence="3" id="KW-1185">Reference proteome</keyword>
<dbReference type="Gene3D" id="2.30.130.40">
    <property type="entry name" value="LON domain-like"/>
    <property type="match status" value="1"/>
</dbReference>
<dbReference type="SMART" id="SM00464">
    <property type="entry name" value="LON"/>
    <property type="match status" value="1"/>
</dbReference>
<dbReference type="SUPFAM" id="SSF88697">
    <property type="entry name" value="PUA domain-like"/>
    <property type="match status" value="1"/>
</dbReference>
<comment type="caution">
    <text evidence="2">The sequence shown here is derived from an EMBL/GenBank/DDBJ whole genome shotgun (WGS) entry which is preliminary data.</text>
</comment>
<dbReference type="PANTHER" id="PTHR46732">
    <property type="entry name" value="ATP-DEPENDENT PROTEASE LA (LON) DOMAIN PROTEIN"/>
    <property type="match status" value="1"/>
</dbReference>
<dbReference type="InterPro" id="IPR015947">
    <property type="entry name" value="PUA-like_sf"/>
</dbReference>
<accession>A0A7I9VD16</accession>
<dbReference type="Pfam" id="PF02190">
    <property type="entry name" value="LON_substr_bdg"/>
    <property type="match status" value="1"/>
</dbReference>
<evidence type="ECO:0000313" key="2">
    <source>
        <dbReference type="EMBL" id="GEE03051.1"/>
    </source>
</evidence>